<dbReference type="NCBIfam" id="NF004584">
    <property type="entry name" value="PRK05928.2-1"/>
    <property type="match status" value="1"/>
</dbReference>
<name>A0ABW5PN15_9BACI</name>
<dbReference type="InterPro" id="IPR003754">
    <property type="entry name" value="4pyrrol_synth_uPrphyn_synth"/>
</dbReference>
<dbReference type="SUPFAM" id="SSF69618">
    <property type="entry name" value="HemD-like"/>
    <property type="match status" value="1"/>
</dbReference>
<dbReference type="Proteomes" id="UP001597458">
    <property type="component" value="Unassembled WGS sequence"/>
</dbReference>
<evidence type="ECO:0000259" key="1">
    <source>
        <dbReference type="Pfam" id="PF02602"/>
    </source>
</evidence>
<dbReference type="EC" id="4.2.1.75" evidence="2"/>
<comment type="caution">
    <text evidence="2">The sequence shown here is derived from an EMBL/GenBank/DDBJ whole genome shotgun (WGS) entry which is preliminary data.</text>
</comment>
<evidence type="ECO:0000313" key="2">
    <source>
        <dbReference type="EMBL" id="MFD2616263.1"/>
    </source>
</evidence>
<dbReference type="InterPro" id="IPR039793">
    <property type="entry name" value="UROS/Hem4"/>
</dbReference>
<dbReference type="GO" id="GO:0004852">
    <property type="term" value="F:uroporphyrinogen-III synthase activity"/>
    <property type="evidence" value="ECO:0007669"/>
    <property type="project" value="UniProtKB-EC"/>
</dbReference>
<keyword evidence="2" id="KW-0456">Lyase</keyword>
<feature type="domain" description="Tetrapyrrole biosynthesis uroporphyrinogen III synthase" evidence="1">
    <location>
        <begin position="21"/>
        <end position="257"/>
    </location>
</feature>
<dbReference type="CDD" id="cd06578">
    <property type="entry name" value="HemD"/>
    <property type="match status" value="1"/>
</dbReference>
<dbReference type="Gene3D" id="3.40.50.10090">
    <property type="match status" value="2"/>
</dbReference>
<sequence length="270" mass="30619">MKGLVNKTIGIAAERQAENISTLVTKHGGTPSIYSIQGQWLLNDEVCKENVKTLVDEPFDWIVLTTGIGARTLEEAAEKINEKDRFLQSLQKTPLAIRGSKTLKWLKDHNLVPDRVSEDGTMKHLISSFKQERENEKGKRVYLQLYDQDDAELKQQFESLGFDPYLSKPYSYKQPDPETLLSLTEKIVEQSLDAVVFTSKTQVRNLFKQPDQKASLVKAFNDQVLAVAVGKVTAGELEEQGIKKLIQPENQKMGQMIVRLSEYFEETSLK</sequence>
<dbReference type="RefSeq" id="WP_141189702.1">
    <property type="nucleotide sequence ID" value="NZ_JBHUMR010000007.1"/>
</dbReference>
<evidence type="ECO:0000313" key="3">
    <source>
        <dbReference type="Proteomes" id="UP001597458"/>
    </source>
</evidence>
<reference evidence="3" key="1">
    <citation type="journal article" date="2019" name="Int. J. Syst. Evol. Microbiol.">
        <title>The Global Catalogue of Microorganisms (GCM) 10K type strain sequencing project: providing services to taxonomists for standard genome sequencing and annotation.</title>
        <authorList>
            <consortium name="The Broad Institute Genomics Platform"/>
            <consortium name="The Broad Institute Genome Sequencing Center for Infectious Disease"/>
            <person name="Wu L."/>
            <person name="Ma J."/>
        </authorList>
    </citation>
    <scope>NUCLEOTIDE SEQUENCE [LARGE SCALE GENOMIC DNA]</scope>
    <source>
        <strain evidence="3">TISTR 2241</strain>
    </source>
</reference>
<dbReference type="PANTHER" id="PTHR40082">
    <property type="entry name" value="BLR5956 PROTEIN"/>
    <property type="match status" value="1"/>
</dbReference>
<dbReference type="EMBL" id="JBHUMR010000007">
    <property type="protein sequence ID" value="MFD2616263.1"/>
    <property type="molecule type" value="Genomic_DNA"/>
</dbReference>
<protein>
    <submittedName>
        <fullName evidence="2">Uroporphyrinogen-III synthase</fullName>
        <ecNumber evidence="2">4.2.1.75</ecNumber>
    </submittedName>
</protein>
<accession>A0ABW5PN15</accession>
<organism evidence="2 3">
    <name type="scientific">Terrilactibacillus laevilacticus</name>
    <dbReference type="NCBI Taxonomy" id="1380157"/>
    <lineage>
        <taxon>Bacteria</taxon>
        <taxon>Bacillati</taxon>
        <taxon>Bacillota</taxon>
        <taxon>Bacilli</taxon>
        <taxon>Bacillales</taxon>
        <taxon>Bacillaceae</taxon>
        <taxon>Terrilactibacillus</taxon>
    </lineage>
</organism>
<keyword evidence="3" id="KW-1185">Reference proteome</keyword>
<proteinExistence type="predicted"/>
<dbReference type="InterPro" id="IPR036108">
    <property type="entry name" value="4pyrrol_syn_uPrphyn_synt_sf"/>
</dbReference>
<dbReference type="PANTHER" id="PTHR40082:SF1">
    <property type="entry name" value="BLR5956 PROTEIN"/>
    <property type="match status" value="1"/>
</dbReference>
<gene>
    <name evidence="2" type="ORF">ACFSTF_02910</name>
</gene>
<dbReference type="Pfam" id="PF02602">
    <property type="entry name" value="HEM4"/>
    <property type="match status" value="1"/>
</dbReference>